<organism evidence="1 2">
    <name type="scientific">Ralstonia mojiangensis</name>
    <dbReference type="NCBI Taxonomy" id="2953895"/>
    <lineage>
        <taxon>Bacteria</taxon>
        <taxon>Pseudomonadati</taxon>
        <taxon>Pseudomonadota</taxon>
        <taxon>Betaproteobacteria</taxon>
        <taxon>Burkholderiales</taxon>
        <taxon>Burkholderiaceae</taxon>
        <taxon>Ralstonia</taxon>
    </lineage>
</organism>
<comment type="caution">
    <text evidence="1">The sequence shown here is derived from an EMBL/GenBank/DDBJ whole genome shotgun (WGS) entry which is preliminary data.</text>
</comment>
<evidence type="ECO:0008006" key="3">
    <source>
        <dbReference type="Google" id="ProtNLM"/>
    </source>
</evidence>
<evidence type="ECO:0000313" key="1">
    <source>
        <dbReference type="EMBL" id="MCT7309670.1"/>
    </source>
</evidence>
<proteinExistence type="predicted"/>
<dbReference type="RefSeq" id="WP_260784566.1">
    <property type="nucleotide sequence ID" value="NZ_JAOCQI010000001.1"/>
</dbReference>
<reference evidence="1 2" key="1">
    <citation type="journal article" date="2023" name="Front. Microbiol.">
        <title>Ralstonia chuxiongensis sp. nov., Ralstonia mojiangensis sp. nov., and Ralstonia soli sp. nov., isolated from tobacco fields, are three novel species in the family Burkholderiaceae.</title>
        <authorList>
            <person name="Lu C.H."/>
            <person name="Zhang Y.Y."/>
            <person name="Jiang N."/>
            <person name="Chen W."/>
            <person name="Shao X."/>
            <person name="Zhao Z.M."/>
            <person name="Lu W.L."/>
            <person name="Hu X."/>
            <person name="Xi Y.X."/>
            <person name="Zou S.Y."/>
            <person name="Wei Q.J."/>
            <person name="Lin Z.L."/>
            <person name="Gong L."/>
            <person name="Gai X.T."/>
            <person name="Zhang L.Q."/>
            <person name="Li J.Y."/>
            <person name="Jin Y."/>
            <person name="Xia Z.Y."/>
        </authorList>
    </citation>
    <scope>NUCLEOTIDE SEQUENCE [LARGE SCALE GENOMIC DNA]</scope>
    <source>
        <strain evidence="1 2">22TCJT01-1</strain>
    </source>
</reference>
<protein>
    <recommendedName>
        <fullName evidence="3">Apea-like HEPN domain-containing protein</fullName>
    </recommendedName>
</protein>
<accession>A0ABT2L2G6</accession>
<sequence length="448" mass="51181">MKSKNDYLKTAAENFLCVAPPQERLVGMEAVSAWFNEHNFAYPRYFAPDGSGIGFNEDGANAARLLTESLLKDNPRYYRGTDFQTLLSEVASELIRAIRSGSPHQDHKAFEEKIDSWLAAESEPRSHFIPCVISPYPSRTFSVGPVTFHSLHEFITAHEISTKNELDKLSYRQLLAYSTEQNAHWIAEVQTDGYDKTRAAEHADISIDIALVALQLVMPSSVCKEISRSTARTTPQQIGIFQKKGNNLSVMVARVDPCFSYSAQYFDHILRENEKILQSVGNRVKAFVQGESNLIRLDQSWCDAAYWFHEGLSEKLDTVAITKMETSIEVLLSAQSTQGCKDRLLKSFQAFYELSAKQFLKENDPRTVIQFISSVVTARSRVLHGTWSTLNYRKPAQDERRHRYEIESLARDLITHFTLRLDHYKKTDKPEDDITKFLDWVSTQERDT</sequence>
<dbReference type="Proteomes" id="UP001164420">
    <property type="component" value="Unassembled WGS sequence"/>
</dbReference>
<gene>
    <name evidence="1" type="ORF">N5J06_01830</name>
</gene>
<name>A0ABT2L2G6_9RALS</name>
<dbReference type="EMBL" id="JAOCQI010000001">
    <property type="protein sequence ID" value="MCT7309670.1"/>
    <property type="molecule type" value="Genomic_DNA"/>
</dbReference>
<keyword evidence="2" id="KW-1185">Reference proteome</keyword>
<evidence type="ECO:0000313" key="2">
    <source>
        <dbReference type="Proteomes" id="UP001164420"/>
    </source>
</evidence>